<name>A0AAP2E3Q6_9BACT</name>
<dbReference type="RefSeq" id="WP_254086540.1">
    <property type="nucleotide sequence ID" value="NZ_JAHESE010000028.1"/>
</dbReference>
<feature type="region of interest" description="Disordered" evidence="1">
    <location>
        <begin position="175"/>
        <end position="238"/>
    </location>
</feature>
<keyword evidence="2" id="KW-0812">Transmembrane</keyword>
<proteinExistence type="predicted"/>
<evidence type="ECO:0000256" key="1">
    <source>
        <dbReference type="SAM" id="MobiDB-lite"/>
    </source>
</evidence>
<evidence type="ECO:0000256" key="2">
    <source>
        <dbReference type="SAM" id="Phobius"/>
    </source>
</evidence>
<organism evidence="3 4">
    <name type="scientific">Dawidia cretensis</name>
    <dbReference type="NCBI Taxonomy" id="2782350"/>
    <lineage>
        <taxon>Bacteria</taxon>
        <taxon>Pseudomonadati</taxon>
        <taxon>Bacteroidota</taxon>
        <taxon>Cytophagia</taxon>
        <taxon>Cytophagales</taxon>
        <taxon>Chryseotaleaceae</taxon>
        <taxon>Dawidia</taxon>
    </lineage>
</organism>
<feature type="transmembrane region" description="Helical" evidence="2">
    <location>
        <begin position="49"/>
        <end position="71"/>
    </location>
</feature>
<keyword evidence="2" id="KW-0472">Membrane</keyword>
<gene>
    <name evidence="3" type="ORF">KK062_22155</name>
</gene>
<dbReference type="EMBL" id="JAHESE010000028">
    <property type="protein sequence ID" value="MBT1710962.1"/>
    <property type="molecule type" value="Genomic_DNA"/>
</dbReference>
<sequence length="533" mass="59636">MSHTNGLSDMNDFEKPFRDALTDLEVTPPEGGWPPIEAALDRSGFDYRLYGLLLLLLLLIGLGSLVSYHVATHAVGQQRAATEAQHAASSEATSLAPSAVVSNNVEVPCDDTTLATGVSADAENHRVLAADNTGSIPDSTVEVACTHLVDAGEVYVDTMMSNDLARQRSVAIDATRNRVIRRNHDNQPLHPRRETARTSREQKNDDGEENREGRGLLARNSDRPGKAIQVRREDRRTRGKGVRYGEVIEVDSVVHGLNGPPMPFRKRNTPQAALLALTSLDKLKRIHAEEKKPKVSESDSVEEKKRAERALSKWSLQFQAGANYTFKKMDPAKDLYYVTGLNNKNQASWRNAGYQVSVTARYPLARRTMLTTGISWNMLQEHTDYNYYNIIADSVEVQHIADKSIEVNAYSRVRRNDVTNTLHYLGVHLGVIQQVTFLRHERNILLALHVNRQVAATNRTLNAGHRFAVNDLRIALRAGLENRVVLSRHHVLTLTPFLEQSFGSVYSEKSVYTLRPIQVGLDVGLVLPFYKRR</sequence>
<reference evidence="3 4" key="1">
    <citation type="submission" date="2021-05" db="EMBL/GenBank/DDBJ databases">
        <title>A Polyphasic approach of four new species of the genus Ohtaekwangia: Ohtaekwangia histidinii sp. nov., Ohtaekwangia cretensis sp. nov., Ohtaekwangia indiensis sp. nov., Ohtaekwangia reichenbachii sp. nov. from diverse environment.</title>
        <authorList>
            <person name="Octaviana S."/>
        </authorList>
    </citation>
    <scope>NUCLEOTIDE SEQUENCE [LARGE SCALE GENOMIC DNA]</scope>
    <source>
        <strain evidence="3 4">PWU5</strain>
    </source>
</reference>
<dbReference type="AlphaFoldDB" id="A0AAP2E3Q6"/>
<keyword evidence="2" id="KW-1133">Transmembrane helix</keyword>
<evidence type="ECO:0000313" key="3">
    <source>
        <dbReference type="EMBL" id="MBT1710962.1"/>
    </source>
</evidence>
<evidence type="ECO:0000313" key="4">
    <source>
        <dbReference type="Proteomes" id="UP001319080"/>
    </source>
</evidence>
<dbReference type="Proteomes" id="UP001319080">
    <property type="component" value="Unassembled WGS sequence"/>
</dbReference>
<protein>
    <submittedName>
        <fullName evidence="3">Uncharacterized protein</fullName>
    </submittedName>
</protein>
<feature type="compositionally biased region" description="Basic and acidic residues" evidence="1">
    <location>
        <begin position="182"/>
        <end position="236"/>
    </location>
</feature>
<comment type="caution">
    <text evidence="3">The sequence shown here is derived from an EMBL/GenBank/DDBJ whole genome shotgun (WGS) entry which is preliminary data.</text>
</comment>
<keyword evidence="4" id="KW-1185">Reference proteome</keyword>
<accession>A0AAP2E3Q6</accession>